<evidence type="ECO:0000313" key="3">
    <source>
        <dbReference type="Proteomes" id="UP000494261"/>
    </source>
</evidence>
<keyword evidence="1" id="KW-1133">Transmembrane helix</keyword>
<keyword evidence="1" id="KW-0472">Membrane</keyword>
<accession>A0A6P2R3L6</accession>
<evidence type="ECO:0000256" key="1">
    <source>
        <dbReference type="SAM" id="Phobius"/>
    </source>
</evidence>
<dbReference type="Proteomes" id="UP000494261">
    <property type="component" value="Unassembled WGS sequence"/>
</dbReference>
<keyword evidence="1" id="KW-0812">Transmembrane</keyword>
<feature type="transmembrane region" description="Helical" evidence="1">
    <location>
        <begin position="34"/>
        <end position="63"/>
    </location>
</feature>
<evidence type="ECO:0000313" key="2">
    <source>
        <dbReference type="EMBL" id="VWC30732.1"/>
    </source>
</evidence>
<reference evidence="2 3" key="1">
    <citation type="submission" date="2019-09" db="EMBL/GenBank/DDBJ databases">
        <authorList>
            <person name="Depoorter E."/>
        </authorList>
    </citation>
    <scope>NUCLEOTIDE SEQUENCE [LARGE SCALE GENOMIC DNA]</scope>
    <source>
        <strain evidence="2">LMG 13014</strain>
    </source>
</reference>
<proteinExistence type="predicted"/>
<organism evidence="2 3">
    <name type="scientific">Burkholderia aenigmatica</name>
    <dbReference type="NCBI Taxonomy" id="2015348"/>
    <lineage>
        <taxon>Bacteria</taxon>
        <taxon>Pseudomonadati</taxon>
        <taxon>Pseudomonadota</taxon>
        <taxon>Betaproteobacteria</taxon>
        <taxon>Burkholderiales</taxon>
        <taxon>Burkholderiaceae</taxon>
        <taxon>Burkholderia</taxon>
        <taxon>Burkholderia cepacia complex</taxon>
    </lineage>
</organism>
<feature type="transmembrane region" description="Helical" evidence="1">
    <location>
        <begin position="75"/>
        <end position="93"/>
    </location>
</feature>
<protein>
    <submittedName>
        <fullName evidence="2">Nucleobase:cation symporter</fullName>
    </submittedName>
</protein>
<dbReference type="EMBL" id="CABVQC010000058">
    <property type="protein sequence ID" value="VWC30732.1"/>
    <property type="molecule type" value="Genomic_DNA"/>
</dbReference>
<sequence>MPAARPSRAKPLSIASTASEKNSGNIVIARVARIAYAIPAAVGGSIAPVVFAMISVMGIQLLASIDLHARANQSGVPAALRFFNPLLLFYLVMPIDGTRTAH</sequence>
<dbReference type="AlphaFoldDB" id="A0A6P2R3L6"/>
<gene>
    <name evidence="2" type="ORF">BLA13014_06244</name>
</gene>
<name>A0A6P2R3L6_9BURK</name>